<accession>A0A364KXF3</accession>
<organism evidence="3 4">
    <name type="scientific">Talaromyces amestolkiae</name>
    <dbReference type="NCBI Taxonomy" id="1196081"/>
    <lineage>
        <taxon>Eukaryota</taxon>
        <taxon>Fungi</taxon>
        <taxon>Dikarya</taxon>
        <taxon>Ascomycota</taxon>
        <taxon>Pezizomycotina</taxon>
        <taxon>Eurotiomycetes</taxon>
        <taxon>Eurotiomycetidae</taxon>
        <taxon>Eurotiales</taxon>
        <taxon>Trichocomaceae</taxon>
        <taxon>Talaromyces</taxon>
        <taxon>Talaromyces sect. Talaromyces</taxon>
    </lineage>
</organism>
<dbReference type="SMART" id="SM00198">
    <property type="entry name" value="SCP"/>
    <property type="match status" value="1"/>
</dbReference>
<dbReference type="GeneID" id="63793458"/>
<dbReference type="InterPro" id="IPR035940">
    <property type="entry name" value="CAP_sf"/>
</dbReference>
<evidence type="ECO:0000256" key="1">
    <source>
        <dbReference type="SAM" id="SignalP"/>
    </source>
</evidence>
<reference evidence="3 4" key="1">
    <citation type="journal article" date="2017" name="Biotechnol. Biofuels">
        <title>Differential beta-glucosidase expression as a function of carbon source availability in Talaromyces amestolkiae: a genomic and proteomic approach.</title>
        <authorList>
            <person name="de Eugenio L.I."/>
            <person name="Mendez-Liter J.A."/>
            <person name="Nieto-Dominguez M."/>
            <person name="Alonso L."/>
            <person name="Gil-Munoz J."/>
            <person name="Barriuso J."/>
            <person name="Prieto A."/>
            <person name="Martinez M.J."/>
        </authorList>
    </citation>
    <scope>NUCLEOTIDE SEQUENCE [LARGE SCALE GENOMIC DNA]</scope>
    <source>
        <strain evidence="3 4">CIB</strain>
    </source>
</reference>
<feature type="chain" id="PRO_5017008004" description="SCP domain-containing protein" evidence="1">
    <location>
        <begin position="21"/>
        <end position="243"/>
    </location>
</feature>
<dbReference type="Gene3D" id="3.40.33.10">
    <property type="entry name" value="CAP"/>
    <property type="match status" value="1"/>
</dbReference>
<comment type="caution">
    <text evidence="3">The sequence shown here is derived from an EMBL/GenBank/DDBJ whole genome shotgun (WGS) entry which is preliminary data.</text>
</comment>
<evidence type="ECO:0000313" key="4">
    <source>
        <dbReference type="Proteomes" id="UP000249363"/>
    </source>
</evidence>
<keyword evidence="1" id="KW-0732">Signal</keyword>
<proteinExistence type="predicted"/>
<dbReference type="AlphaFoldDB" id="A0A364KXF3"/>
<feature type="domain" description="SCP" evidence="2">
    <location>
        <begin position="68"/>
        <end position="204"/>
    </location>
</feature>
<dbReference type="PANTHER" id="PTHR10334">
    <property type="entry name" value="CYSTEINE-RICH SECRETORY PROTEIN-RELATED"/>
    <property type="match status" value="1"/>
</dbReference>
<dbReference type="PROSITE" id="PS01009">
    <property type="entry name" value="CRISP_1"/>
    <property type="match status" value="1"/>
</dbReference>
<dbReference type="InterPro" id="IPR014044">
    <property type="entry name" value="CAP_dom"/>
</dbReference>
<keyword evidence="4" id="KW-1185">Reference proteome</keyword>
<evidence type="ECO:0000313" key="3">
    <source>
        <dbReference type="EMBL" id="RAO68230.1"/>
    </source>
</evidence>
<dbReference type="FunFam" id="3.40.33.10:FF:000031">
    <property type="entry name" value="Extracellular SCP domain-containing protein Pry1"/>
    <property type="match status" value="1"/>
</dbReference>
<dbReference type="OrthoDB" id="337038at2759"/>
<dbReference type="Proteomes" id="UP000249363">
    <property type="component" value="Unassembled WGS sequence"/>
</dbReference>
<dbReference type="InterPro" id="IPR018244">
    <property type="entry name" value="Allrgn_V5/Tpx1_CS"/>
</dbReference>
<dbReference type="SUPFAM" id="SSF55797">
    <property type="entry name" value="PR-1-like"/>
    <property type="match status" value="1"/>
</dbReference>
<name>A0A364KXF3_TALAM</name>
<feature type="signal peptide" evidence="1">
    <location>
        <begin position="1"/>
        <end position="20"/>
    </location>
</feature>
<dbReference type="InterPro" id="IPR001283">
    <property type="entry name" value="CRISP-related"/>
</dbReference>
<gene>
    <name evidence="3" type="ORF">BHQ10_004242</name>
</gene>
<dbReference type="GO" id="GO:0005576">
    <property type="term" value="C:extracellular region"/>
    <property type="evidence" value="ECO:0007669"/>
    <property type="project" value="InterPro"/>
</dbReference>
<protein>
    <recommendedName>
        <fullName evidence="2">SCP domain-containing protein</fullName>
    </recommendedName>
</protein>
<dbReference type="RefSeq" id="XP_040732746.1">
    <property type="nucleotide sequence ID" value="XM_040876587.1"/>
</dbReference>
<dbReference type="STRING" id="1196081.A0A364KXF3"/>
<dbReference type="PRINTS" id="PR00837">
    <property type="entry name" value="V5TPXLIKE"/>
</dbReference>
<sequence>MRRLSSYILLLYTLLELVSSQDIQALTRLPPTPTIPILEKRAGTVIIVTVTVTPSAVPVSPSYTNSAVFENDILNQTNYYRRQHNASALIWNDTLATYAKQWAEPCNWKHSGGPYGENLAEGYTNVTSAIDAWAIESEQYKYSPPTGFSEKTGHFTQLVWKATTDVGCGVADCSANLDDGRNGDGKAVGWFLVCEYWPPGNVVGEHNEYFKVNVEPVISLGVGLEVDGVGVWLMLVFVVLHLL</sequence>
<dbReference type="Pfam" id="PF00188">
    <property type="entry name" value="CAP"/>
    <property type="match status" value="1"/>
</dbReference>
<evidence type="ECO:0000259" key="2">
    <source>
        <dbReference type="SMART" id="SM00198"/>
    </source>
</evidence>
<dbReference type="EMBL" id="MIKG01000007">
    <property type="protein sequence ID" value="RAO68230.1"/>
    <property type="molecule type" value="Genomic_DNA"/>
</dbReference>